<proteinExistence type="predicted"/>
<sequence length="181" mass="20892">MESVNTTTLTVSFKEFITDLSNTRKINIKELQFLIDMPHIEVVKYITENIEGKEEKDIKVMNIGNIYTKSSKNTKDAITKHLKKLIELSKKEIEIQNTEIEVLTQAPIINNLLSGIDLGSIMMMVNRPEFSVLMEKTFEKVKKSSEGKPDIKKIIKDFTEVLTESNELDFLFDEVNKMFIK</sequence>
<organism evidence="1">
    <name type="scientific">viral metagenome</name>
    <dbReference type="NCBI Taxonomy" id="1070528"/>
    <lineage>
        <taxon>unclassified sequences</taxon>
        <taxon>metagenomes</taxon>
        <taxon>organismal metagenomes</taxon>
    </lineage>
</organism>
<evidence type="ECO:0000313" key="1">
    <source>
        <dbReference type="EMBL" id="QHU07717.1"/>
    </source>
</evidence>
<name>A0A6C0JTF9_9ZZZZ</name>
<dbReference type="EMBL" id="MN740686">
    <property type="protein sequence ID" value="QHU07717.1"/>
    <property type="molecule type" value="Genomic_DNA"/>
</dbReference>
<reference evidence="1" key="1">
    <citation type="journal article" date="2020" name="Nature">
        <title>Giant virus diversity and host interactions through global metagenomics.</title>
        <authorList>
            <person name="Schulz F."/>
            <person name="Roux S."/>
            <person name="Paez-Espino D."/>
            <person name="Jungbluth S."/>
            <person name="Walsh D.A."/>
            <person name="Denef V.J."/>
            <person name="McMahon K.D."/>
            <person name="Konstantinidis K.T."/>
            <person name="Eloe-Fadrosh E.A."/>
            <person name="Kyrpides N.C."/>
            <person name="Woyke T."/>
        </authorList>
    </citation>
    <scope>NUCLEOTIDE SEQUENCE</scope>
    <source>
        <strain evidence="1">GVMAG-S-1041349-163</strain>
    </source>
</reference>
<accession>A0A6C0JTF9</accession>
<protein>
    <submittedName>
        <fullName evidence="1">Uncharacterized protein</fullName>
    </submittedName>
</protein>
<dbReference type="AlphaFoldDB" id="A0A6C0JTF9"/>